<comment type="caution">
    <text evidence="2">The sequence shown here is derived from an EMBL/GenBank/DDBJ whole genome shotgun (WGS) entry which is preliminary data.</text>
</comment>
<sequence>MKKIAIISMLLVSTLSVGAQTENTQESSRSKPAAACKPFSLGLPMGIGANAGLIGIGAEYGFAKHFSAGAGAGIGSWGYKYFGEAKYYFKDDCFKGSALGLAYTYATGISDVDVKGIETVYGKKDVKMDLDPVSNLAIAYYHYWGMGRRRINRFYLSVGYSVCLSSVTYTVKGYPVSPLTGQGATTMNVLAPGGLVLGLGFYFGL</sequence>
<accession>A0ABP8MMI5</accession>
<feature type="chain" id="PRO_5046062303" description="Outer membrane protein beta-barrel domain-containing protein" evidence="1">
    <location>
        <begin position="20"/>
        <end position="205"/>
    </location>
</feature>
<organism evidence="2 3">
    <name type="scientific">Rurimicrobium arvi</name>
    <dbReference type="NCBI Taxonomy" id="2049916"/>
    <lineage>
        <taxon>Bacteria</taxon>
        <taxon>Pseudomonadati</taxon>
        <taxon>Bacteroidota</taxon>
        <taxon>Chitinophagia</taxon>
        <taxon>Chitinophagales</taxon>
        <taxon>Chitinophagaceae</taxon>
        <taxon>Rurimicrobium</taxon>
    </lineage>
</organism>
<name>A0ABP8MMI5_9BACT</name>
<gene>
    <name evidence="2" type="ORF">GCM10023092_12160</name>
</gene>
<proteinExistence type="predicted"/>
<evidence type="ECO:0008006" key="4">
    <source>
        <dbReference type="Google" id="ProtNLM"/>
    </source>
</evidence>
<reference evidence="3" key="1">
    <citation type="journal article" date="2019" name="Int. J. Syst. Evol. Microbiol.">
        <title>The Global Catalogue of Microorganisms (GCM) 10K type strain sequencing project: providing services to taxonomists for standard genome sequencing and annotation.</title>
        <authorList>
            <consortium name="The Broad Institute Genomics Platform"/>
            <consortium name="The Broad Institute Genome Sequencing Center for Infectious Disease"/>
            <person name="Wu L."/>
            <person name="Ma J."/>
        </authorList>
    </citation>
    <scope>NUCLEOTIDE SEQUENCE [LARGE SCALE GENOMIC DNA]</scope>
    <source>
        <strain evidence="3">JCM 31921</strain>
    </source>
</reference>
<dbReference type="EMBL" id="BAABEZ010000018">
    <property type="protein sequence ID" value="GAA4452770.1"/>
    <property type="molecule type" value="Genomic_DNA"/>
</dbReference>
<dbReference type="Proteomes" id="UP001501410">
    <property type="component" value="Unassembled WGS sequence"/>
</dbReference>
<keyword evidence="3" id="KW-1185">Reference proteome</keyword>
<feature type="signal peptide" evidence="1">
    <location>
        <begin position="1"/>
        <end position="19"/>
    </location>
</feature>
<evidence type="ECO:0000313" key="2">
    <source>
        <dbReference type="EMBL" id="GAA4452770.1"/>
    </source>
</evidence>
<evidence type="ECO:0000256" key="1">
    <source>
        <dbReference type="SAM" id="SignalP"/>
    </source>
</evidence>
<evidence type="ECO:0000313" key="3">
    <source>
        <dbReference type="Proteomes" id="UP001501410"/>
    </source>
</evidence>
<protein>
    <recommendedName>
        <fullName evidence="4">Outer membrane protein beta-barrel domain-containing protein</fullName>
    </recommendedName>
</protein>
<keyword evidence="1" id="KW-0732">Signal</keyword>
<dbReference type="RefSeq" id="WP_344823995.1">
    <property type="nucleotide sequence ID" value="NZ_BAABEZ010000018.1"/>
</dbReference>